<dbReference type="HOGENOM" id="CLU_034749_0_0_1"/>
<reference evidence="10" key="2">
    <citation type="submission" date="2015-01" db="EMBL/GenBank/DDBJ databases">
        <title>Evolutionary Origins and Diversification of the Mycorrhizal Mutualists.</title>
        <authorList>
            <consortium name="DOE Joint Genome Institute"/>
            <consortium name="Mycorrhizal Genomics Consortium"/>
            <person name="Kohler A."/>
            <person name="Kuo A."/>
            <person name="Nagy L.G."/>
            <person name="Floudas D."/>
            <person name="Copeland A."/>
            <person name="Barry K.W."/>
            <person name="Cichocki N."/>
            <person name="Veneault-Fourrey C."/>
            <person name="LaButti K."/>
            <person name="Lindquist E.A."/>
            <person name="Lipzen A."/>
            <person name="Lundell T."/>
            <person name="Morin E."/>
            <person name="Murat C."/>
            <person name="Riley R."/>
            <person name="Ohm R."/>
            <person name="Sun H."/>
            <person name="Tunlid A."/>
            <person name="Henrissat B."/>
            <person name="Grigoriev I.V."/>
            <person name="Hibbett D.S."/>
            <person name="Martin F."/>
        </authorList>
    </citation>
    <scope>NUCLEOTIDE SEQUENCE [LARGE SCALE GENOMIC DNA]</scope>
    <source>
        <strain evidence="10">LaAM-08-1</strain>
    </source>
</reference>
<dbReference type="AlphaFoldDB" id="A0A0C9WYE3"/>
<dbReference type="OrthoDB" id="21072at2759"/>
<dbReference type="PANTHER" id="PTHR40012">
    <property type="entry name" value="AUTOPHAGY-RELATED PROTEIN 29"/>
    <property type="match status" value="1"/>
</dbReference>
<proteinExistence type="inferred from homology"/>
<dbReference type="InterPro" id="IPR040666">
    <property type="entry name" value="Atg29_N"/>
</dbReference>
<dbReference type="PANTHER" id="PTHR40012:SF1">
    <property type="entry name" value="AUTOPHAGY-RELATED PROTEIN 29"/>
    <property type="match status" value="1"/>
</dbReference>
<keyword evidence="6" id="KW-0072">Autophagy</keyword>
<feature type="compositionally biased region" description="Low complexity" evidence="7">
    <location>
        <begin position="290"/>
        <end position="305"/>
    </location>
</feature>
<evidence type="ECO:0000259" key="8">
    <source>
        <dbReference type="Pfam" id="PF18388"/>
    </source>
</evidence>
<keyword evidence="4" id="KW-0813">Transport</keyword>
<dbReference type="InterPro" id="IPR039113">
    <property type="entry name" value="ATG29"/>
</dbReference>
<keyword evidence="10" id="KW-1185">Reference proteome</keyword>
<organism evidence="9 10">
    <name type="scientific">Laccaria amethystina LaAM-08-1</name>
    <dbReference type="NCBI Taxonomy" id="1095629"/>
    <lineage>
        <taxon>Eukaryota</taxon>
        <taxon>Fungi</taxon>
        <taxon>Dikarya</taxon>
        <taxon>Basidiomycota</taxon>
        <taxon>Agaricomycotina</taxon>
        <taxon>Agaricomycetes</taxon>
        <taxon>Agaricomycetidae</taxon>
        <taxon>Agaricales</taxon>
        <taxon>Agaricineae</taxon>
        <taxon>Hydnangiaceae</taxon>
        <taxon>Laccaria</taxon>
    </lineage>
</organism>
<evidence type="ECO:0000256" key="6">
    <source>
        <dbReference type="ARBA" id="ARBA00023006"/>
    </source>
</evidence>
<feature type="compositionally biased region" description="Low complexity" evidence="7">
    <location>
        <begin position="370"/>
        <end position="383"/>
    </location>
</feature>
<feature type="region of interest" description="Disordered" evidence="7">
    <location>
        <begin position="89"/>
        <end position="121"/>
    </location>
</feature>
<dbReference type="Gene3D" id="1.10.10.2570">
    <property type="match status" value="1"/>
</dbReference>
<feature type="compositionally biased region" description="Polar residues" evidence="7">
    <location>
        <begin position="274"/>
        <end position="285"/>
    </location>
</feature>
<dbReference type="EMBL" id="KN838682">
    <property type="protein sequence ID" value="KIJ97850.1"/>
    <property type="molecule type" value="Genomic_DNA"/>
</dbReference>
<evidence type="ECO:0000256" key="5">
    <source>
        <dbReference type="ARBA" id="ARBA00022927"/>
    </source>
</evidence>
<feature type="domain" description="Atg29 N-terminal" evidence="8">
    <location>
        <begin position="9"/>
        <end position="65"/>
    </location>
</feature>
<evidence type="ECO:0000256" key="3">
    <source>
        <dbReference type="ARBA" id="ARBA00013784"/>
    </source>
</evidence>
<evidence type="ECO:0000256" key="2">
    <source>
        <dbReference type="ARBA" id="ARBA00010082"/>
    </source>
</evidence>
<keyword evidence="5" id="KW-0653">Protein transport</keyword>
<evidence type="ECO:0000313" key="9">
    <source>
        <dbReference type="EMBL" id="KIJ97850.1"/>
    </source>
</evidence>
<evidence type="ECO:0000313" key="10">
    <source>
        <dbReference type="Proteomes" id="UP000054477"/>
    </source>
</evidence>
<feature type="compositionally biased region" description="Low complexity" evidence="7">
    <location>
        <begin position="251"/>
        <end position="268"/>
    </location>
</feature>
<feature type="compositionally biased region" description="Polar residues" evidence="7">
    <location>
        <begin position="358"/>
        <end position="369"/>
    </location>
</feature>
<feature type="region of interest" description="Disordered" evidence="7">
    <location>
        <begin position="356"/>
        <end position="383"/>
    </location>
</feature>
<dbReference type="STRING" id="1095629.A0A0C9WYE3"/>
<dbReference type="GO" id="GO:0000407">
    <property type="term" value="C:phagophore assembly site"/>
    <property type="evidence" value="ECO:0007669"/>
    <property type="project" value="UniProtKB-SubCell"/>
</dbReference>
<evidence type="ECO:0000256" key="4">
    <source>
        <dbReference type="ARBA" id="ARBA00022448"/>
    </source>
</evidence>
<dbReference type="GO" id="GO:0015031">
    <property type="term" value="P:protein transport"/>
    <property type="evidence" value="ECO:0007669"/>
    <property type="project" value="UniProtKB-KW"/>
</dbReference>
<feature type="region of interest" description="Disordered" evidence="7">
    <location>
        <begin position="138"/>
        <end position="200"/>
    </location>
</feature>
<comment type="subcellular location">
    <subcellularLocation>
        <location evidence="1">Preautophagosomal structure</location>
    </subcellularLocation>
</comment>
<feature type="compositionally biased region" description="Basic and acidic residues" evidence="7">
    <location>
        <begin position="321"/>
        <end position="332"/>
    </location>
</feature>
<dbReference type="Proteomes" id="UP000054477">
    <property type="component" value="Unassembled WGS sequence"/>
</dbReference>
<name>A0A0C9WYE3_9AGAR</name>
<dbReference type="Pfam" id="PF18388">
    <property type="entry name" value="ATG29_N"/>
    <property type="match status" value="1"/>
</dbReference>
<reference evidence="9 10" key="1">
    <citation type="submission" date="2014-04" db="EMBL/GenBank/DDBJ databases">
        <authorList>
            <consortium name="DOE Joint Genome Institute"/>
            <person name="Kuo A."/>
            <person name="Kohler A."/>
            <person name="Nagy L.G."/>
            <person name="Floudas D."/>
            <person name="Copeland A."/>
            <person name="Barry K.W."/>
            <person name="Cichocki N."/>
            <person name="Veneault-Fourrey C."/>
            <person name="LaButti K."/>
            <person name="Lindquist E.A."/>
            <person name="Lipzen A."/>
            <person name="Lundell T."/>
            <person name="Morin E."/>
            <person name="Murat C."/>
            <person name="Sun H."/>
            <person name="Tunlid A."/>
            <person name="Henrissat B."/>
            <person name="Grigoriev I.V."/>
            <person name="Hibbett D.S."/>
            <person name="Martin F."/>
            <person name="Nordberg H.P."/>
            <person name="Cantor M.N."/>
            <person name="Hua S.X."/>
        </authorList>
    </citation>
    <scope>NUCLEOTIDE SEQUENCE [LARGE SCALE GENOMIC DNA]</scope>
    <source>
        <strain evidence="9 10">LaAM-08-1</strain>
    </source>
</reference>
<evidence type="ECO:0000256" key="7">
    <source>
        <dbReference type="SAM" id="MobiDB-lite"/>
    </source>
</evidence>
<gene>
    <name evidence="9" type="ORF">K443DRAFT_681217</name>
</gene>
<feature type="compositionally biased region" description="Polar residues" evidence="7">
    <location>
        <begin position="138"/>
        <end position="150"/>
    </location>
</feature>
<feature type="region of interest" description="Disordered" evidence="7">
    <location>
        <begin position="219"/>
        <end position="342"/>
    </location>
</feature>
<feature type="compositionally biased region" description="Low complexity" evidence="7">
    <location>
        <begin position="151"/>
        <end position="160"/>
    </location>
</feature>
<dbReference type="InterPro" id="IPR039362">
    <property type="entry name" value="ATG29_sf"/>
</dbReference>
<dbReference type="GO" id="GO:0000045">
    <property type="term" value="P:autophagosome assembly"/>
    <property type="evidence" value="ECO:0007669"/>
    <property type="project" value="InterPro"/>
</dbReference>
<evidence type="ECO:0000256" key="1">
    <source>
        <dbReference type="ARBA" id="ARBA00004329"/>
    </source>
</evidence>
<feature type="compositionally biased region" description="Basic and acidic residues" evidence="7">
    <location>
        <begin position="185"/>
        <end position="200"/>
    </location>
</feature>
<comment type="similarity">
    <text evidence="2">Belongs to the ATG29 family.</text>
</comment>
<sequence length="383" mass="40951">MPLAAPSVRVVVRLPFQRPENPPNDPPPIEWTQEKADMLWKVIERSRSSDSGGADWKGLAAHLEVPLPYLLYRVNARFQEEIRGLKDIQGTLGPTTSQAAMKVTEESPIGERSAGRGSLTSSSKVIAPLGVRARLNSLNSLGNSPQSKKALSSSTLTLRTPIKQHFPRRPKTPSSEGGSDSEDDNALKEEEAERTAEEQEALNRKLEELQRMMTNDALGLVARPRAKSKDGGRGALSPRSVGSSYRPDTLSSRSASQSVSSAGSPHGSIPDIPSPSTGESQSHSPISRHLSPTKSSSLPTLSSQSAVGHSHPRRFGPLVDRSSDYGSSHDDSEASSFSDLSDASLSASALESALLSNIRGNGSRLSQPTRSRMISGRSSGIPH</sequence>
<protein>
    <recommendedName>
        <fullName evidence="3">Autophagy-related protein 29</fullName>
    </recommendedName>
</protein>
<accession>A0A0C9WYE3</accession>